<organism evidence="4 5">
    <name type="scientific">Ambrosiozyma monospora</name>
    <name type="common">Yeast</name>
    <name type="synonym">Endomycopsis monosporus</name>
    <dbReference type="NCBI Taxonomy" id="43982"/>
    <lineage>
        <taxon>Eukaryota</taxon>
        <taxon>Fungi</taxon>
        <taxon>Dikarya</taxon>
        <taxon>Ascomycota</taxon>
        <taxon>Saccharomycotina</taxon>
        <taxon>Pichiomycetes</taxon>
        <taxon>Pichiales</taxon>
        <taxon>Pichiaceae</taxon>
        <taxon>Ambrosiozyma</taxon>
    </lineage>
</organism>
<sequence length="894" mass="93432">MKVLSTLTLSSVFLALVSKAKADTTVTIDDEDYVSYGLKGYGFLPGDAVDVYGDTISFGSSVAYQWNSLKIEDGIYSFTAYGLPDRGYNVEGTNDVAARVHVFDVTFTPQDGGSEPNLVWNYKDSILLKDFNGENLTGLDANTTVTQNGHKDMPGVTFHGDGWGNNLNSSKTTTKISIDSEALALVQGDLNAGFWVSDEYGPGLFKFSGSSGTLTDYIKVPDAFLPFVNGTLNYSSNNAPSWNPYNVPDQDSGRDRNKGFEGMDISPDGKTLIALLQSAADQEGGAKKKTASNARLIMYDLSQSPAKAIGEYVIQLPTTSDGKTCAQSEMRWINDNLVLVLPRDSGRGKGQDKTESEFRHIDIYDLSCATNILGMFDGEGDAIASKKGVLNENITPAEYHSFIDINDSNELSKFGLSNGGNGYLSLNEKWEGLTLIPVECKDDEYYLLVVSDDDFETTNGHQDFGKISYSASNDLDNQALIYHVKLPGLDIPHSCSTPSFSSFSSKSSSSSKIPSTSKFVVPTSSSKSNGGSVAPTPVLTSSSSLSAPLSESSLTTVTYGSSVTPVSTFVTVINGETITITEPCPKCTATTVPSGNQILTTYTTVINGVTSTVVEPCPTTSSTSETKSASLSTYTTVINGVTSTVVEPCSTTSSTSETKSASLTTYTTVINGVTSTVVEACPTTSSTSETEYLSLTTYTTTDSQGVTVTVTEPCSNPETGSSVDSAVESTSTQVEKSAVTTQTTDNNGSTITTTLPCPETSSTSAVKEVSSTSVPDESEAETTAPAESESKSTTTPEVAGSTSVPASTPVAPSTEESAFVPTAKSPVVAAASGTPAANPATVATSGSAAIPEVSQIAGSEATQPSIVATYEGGVNSLSAGFSGVVFGLIAAALI</sequence>
<feature type="region of interest" description="Disordered" evidence="1">
    <location>
        <begin position="521"/>
        <end position="546"/>
    </location>
</feature>
<dbReference type="OrthoDB" id="425936at2759"/>
<dbReference type="Pfam" id="PF13449">
    <property type="entry name" value="Phytase-like"/>
    <property type="match status" value="1"/>
</dbReference>
<evidence type="ECO:0000313" key="5">
    <source>
        <dbReference type="Proteomes" id="UP001165063"/>
    </source>
</evidence>
<feature type="compositionally biased region" description="Polar residues" evidence="1">
    <location>
        <begin position="709"/>
        <end position="739"/>
    </location>
</feature>
<comment type="caution">
    <text evidence="4">The sequence shown here is derived from an EMBL/GenBank/DDBJ whole genome shotgun (WGS) entry which is preliminary data.</text>
</comment>
<evidence type="ECO:0000259" key="3">
    <source>
        <dbReference type="Pfam" id="PF13449"/>
    </source>
</evidence>
<dbReference type="Proteomes" id="UP001165063">
    <property type="component" value="Unassembled WGS sequence"/>
</dbReference>
<gene>
    <name evidence="4" type="ORF">Amon01_000569800</name>
</gene>
<feature type="region of interest" description="Disordered" evidence="1">
    <location>
        <begin position="709"/>
        <end position="818"/>
    </location>
</feature>
<feature type="signal peptide" evidence="2">
    <location>
        <begin position="1"/>
        <end position="22"/>
    </location>
</feature>
<evidence type="ECO:0000256" key="2">
    <source>
        <dbReference type="SAM" id="SignalP"/>
    </source>
</evidence>
<dbReference type="PANTHER" id="PTHR37957:SF1">
    <property type="entry name" value="PHYTASE-LIKE DOMAIN-CONTAINING PROTEIN"/>
    <property type="match status" value="1"/>
</dbReference>
<feature type="chain" id="PRO_5040753290" evidence="2">
    <location>
        <begin position="23"/>
        <end position="894"/>
    </location>
</feature>
<reference evidence="4" key="1">
    <citation type="submission" date="2023-04" db="EMBL/GenBank/DDBJ databases">
        <title>Ambrosiozyma monospora NBRC 1965.</title>
        <authorList>
            <person name="Ichikawa N."/>
            <person name="Sato H."/>
            <person name="Tonouchi N."/>
        </authorList>
    </citation>
    <scope>NUCLEOTIDE SEQUENCE</scope>
    <source>
        <strain evidence="4">NBRC 1965</strain>
    </source>
</reference>
<protein>
    <submittedName>
        <fullName evidence="4">Unnamed protein product</fullName>
    </submittedName>
</protein>
<feature type="compositionally biased region" description="Low complexity" evidence="1">
    <location>
        <begin position="740"/>
        <end position="754"/>
    </location>
</feature>
<dbReference type="PANTHER" id="PTHR37957">
    <property type="entry name" value="BLR7070 PROTEIN"/>
    <property type="match status" value="1"/>
</dbReference>
<feature type="domain" description="Phytase-like" evidence="3">
    <location>
        <begin position="170"/>
        <end position="455"/>
    </location>
</feature>
<dbReference type="EMBL" id="BSXU01003260">
    <property type="protein sequence ID" value="GMG39875.1"/>
    <property type="molecule type" value="Genomic_DNA"/>
</dbReference>
<dbReference type="InterPro" id="IPR027372">
    <property type="entry name" value="Phytase-like_dom"/>
</dbReference>
<proteinExistence type="predicted"/>
<accession>A0A9W6Z1E8</accession>
<feature type="compositionally biased region" description="Low complexity" evidence="1">
    <location>
        <begin position="532"/>
        <end position="546"/>
    </location>
</feature>
<dbReference type="AlphaFoldDB" id="A0A9W6Z1E8"/>
<feature type="compositionally biased region" description="Low complexity" evidence="1">
    <location>
        <begin position="781"/>
        <end position="797"/>
    </location>
</feature>
<feature type="compositionally biased region" description="Polar residues" evidence="1">
    <location>
        <begin position="800"/>
        <end position="816"/>
    </location>
</feature>
<keyword evidence="2" id="KW-0732">Signal</keyword>
<keyword evidence="5" id="KW-1185">Reference proteome</keyword>
<feature type="compositionally biased region" description="Polar residues" evidence="1">
    <location>
        <begin position="759"/>
        <end position="775"/>
    </location>
</feature>
<feature type="compositionally biased region" description="Polar residues" evidence="1">
    <location>
        <begin position="522"/>
        <end position="531"/>
    </location>
</feature>
<evidence type="ECO:0000256" key="1">
    <source>
        <dbReference type="SAM" id="MobiDB-lite"/>
    </source>
</evidence>
<evidence type="ECO:0000313" key="4">
    <source>
        <dbReference type="EMBL" id="GMG39875.1"/>
    </source>
</evidence>
<name>A0A9W6Z1E8_AMBMO</name>